<proteinExistence type="predicted"/>
<reference evidence="1" key="1">
    <citation type="submission" date="2023-10" db="EMBL/GenBank/DDBJ databases">
        <authorList>
            <person name="Rodriguez Cubillos JULIANA M."/>
            <person name="De Vega J."/>
        </authorList>
    </citation>
    <scope>NUCLEOTIDE SEQUENCE</scope>
</reference>
<evidence type="ECO:0000313" key="2">
    <source>
        <dbReference type="Proteomes" id="UP001177021"/>
    </source>
</evidence>
<keyword evidence="2" id="KW-1185">Reference proteome</keyword>
<dbReference type="EMBL" id="CASHSV030000615">
    <property type="protein sequence ID" value="CAJ2670834.1"/>
    <property type="molecule type" value="Genomic_DNA"/>
</dbReference>
<accession>A0ACB0LMV0</accession>
<sequence>MEDGVTEVHSLFPPPNHNPEEGSKRKYNEENEEGFFSTEKAEKVKEKGLDIDEAKDSSSGGGGGGVISNFISNFMTPLSPRTGKVTTEDESGNEVFEKEEEIGNNGGEKGVILISNLVSNFFHRNESEEGVVETEKKEKEDDEEIKGGEKIKRLKTDQTEANGGSSGGGGLIHDIVSHLPTSIPDDAAPTADEATILINSLVRD</sequence>
<protein>
    <submittedName>
        <fullName evidence="1">Uncharacterized protein</fullName>
    </submittedName>
</protein>
<evidence type="ECO:0000313" key="1">
    <source>
        <dbReference type="EMBL" id="CAJ2670834.1"/>
    </source>
</evidence>
<name>A0ACB0LMV0_TRIPR</name>
<gene>
    <name evidence="1" type="ORF">MILVUS5_LOCUS34807</name>
</gene>
<dbReference type="Proteomes" id="UP001177021">
    <property type="component" value="Unassembled WGS sequence"/>
</dbReference>
<organism evidence="1 2">
    <name type="scientific">Trifolium pratense</name>
    <name type="common">Red clover</name>
    <dbReference type="NCBI Taxonomy" id="57577"/>
    <lineage>
        <taxon>Eukaryota</taxon>
        <taxon>Viridiplantae</taxon>
        <taxon>Streptophyta</taxon>
        <taxon>Embryophyta</taxon>
        <taxon>Tracheophyta</taxon>
        <taxon>Spermatophyta</taxon>
        <taxon>Magnoliopsida</taxon>
        <taxon>eudicotyledons</taxon>
        <taxon>Gunneridae</taxon>
        <taxon>Pentapetalae</taxon>
        <taxon>rosids</taxon>
        <taxon>fabids</taxon>
        <taxon>Fabales</taxon>
        <taxon>Fabaceae</taxon>
        <taxon>Papilionoideae</taxon>
        <taxon>50 kb inversion clade</taxon>
        <taxon>NPAAA clade</taxon>
        <taxon>Hologalegina</taxon>
        <taxon>IRL clade</taxon>
        <taxon>Trifolieae</taxon>
        <taxon>Trifolium</taxon>
    </lineage>
</organism>
<comment type="caution">
    <text evidence="1">The sequence shown here is derived from an EMBL/GenBank/DDBJ whole genome shotgun (WGS) entry which is preliminary data.</text>
</comment>